<sequence>MTMLRSVTVTTLIHIMWLKDKGILMPLEVVVTVVMMRKVTVRVLGSVGGCGYRLLHEAETFLIAAEDDNVQVVAMDPQQTLLCPQLCAGVAFYKRKLWLYNLCIYISLQEATMFGMRQL</sequence>
<comment type="caution">
    <text evidence="1">The sequence shown here is derived from an EMBL/GenBank/DDBJ whole genome shotgun (WGS) entry which is preliminary data.</text>
</comment>
<reference evidence="1 2" key="1">
    <citation type="submission" date="2023-03" db="EMBL/GenBank/DDBJ databases">
        <title>High-quality genome of Scylla paramamosain provides insights in environmental adaptation.</title>
        <authorList>
            <person name="Zhang L."/>
        </authorList>
    </citation>
    <scope>NUCLEOTIDE SEQUENCE [LARGE SCALE GENOMIC DNA]</scope>
    <source>
        <strain evidence="1">LZ_2023a</strain>
        <tissue evidence="1">Muscle</tissue>
    </source>
</reference>
<evidence type="ECO:0000313" key="2">
    <source>
        <dbReference type="Proteomes" id="UP001487740"/>
    </source>
</evidence>
<gene>
    <name evidence="1" type="ORF">O3P69_005707</name>
</gene>
<dbReference type="EMBL" id="JARAKH010000017">
    <property type="protein sequence ID" value="KAK8395785.1"/>
    <property type="molecule type" value="Genomic_DNA"/>
</dbReference>
<name>A0AAW0U6X3_SCYPA</name>
<keyword evidence="2" id="KW-1185">Reference proteome</keyword>
<dbReference type="AlphaFoldDB" id="A0AAW0U6X3"/>
<protein>
    <submittedName>
        <fullName evidence="1">Uncharacterized protein</fullName>
    </submittedName>
</protein>
<evidence type="ECO:0000313" key="1">
    <source>
        <dbReference type="EMBL" id="KAK8395785.1"/>
    </source>
</evidence>
<accession>A0AAW0U6X3</accession>
<dbReference type="Proteomes" id="UP001487740">
    <property type="component" value="Unassembled WGS sequence"/>
</dbReference>
<proteinExistence type="predicted"/>
<organism evidence="1 2">
    <name type="scientific">Scylla paramamosain</name>
    <name type="common">Mud crab</name>
    <dbReference type="NCBI Taxonomy" id="85552"/>
    <lineage>
        <taxon>Eukaryota</taxon>
        <taxon>Metazoa</taxon>
        <taxon>Ecdysozoa</taxon>
        <taxon>Arthropoda</taxon>
        <taxon>Crustacea</taxon>
        <taxon>Multicrustacea</taxon>
        <taxon>Malacostraca</taxon>
        <taxon>Eumalacostraca</taxon>
        <taxon>Eucarida</taxon>
        <taxon>Decapoda</taxon>
        <taxon>Pleocyemata</taxon>
        <taxon>Brachyura</taxon>
        <taxon>Eubrachyura</taxon>
        <taxon>Portunoidea</taxon>
        <taxon>Portunidae</taxon>
        <taxon>Portuninae</taxon>
        <taxon>Scylla</taxon>
    </lineage>
</organism>